<dbReference type="EMBL" id="RKHK01000001">
    <property type="protein sequence ID" value="ROR72532.1"/>
    <property type="molecule type" value="Genomic_DNA"/>
</dbReference>
<evidence type="ECO:0000256" key="4">
    <source>
        <dbReference type="ARBA" id="ARBA00022692"/>
    </source>
</evidence>
<sequence length="308" mass="31767">MTEVLAGFVGLGVVVAIGYALARWEALPSGADVTLARLTFYAATPALLFRTMASADVAEIFSERAVVSVSTALLLLVLYCVGARLFSSLRGAELTLGALSASYVNAGNLGIPLLVVAVGHAADIAPIVLLQLLVMVPVGFAVLDRQTGRSVMSIGKILLTPLRNPLVIAVALGLLVTAAGVRLPAPVMSPVHLLADMAVPIMLIAFGFSLRGAPLPGQGEVRAPMWAAVAARGVGAPLIAWTIGTQIFDLAGAELLGPVVVASLPTAQNVFVYAMRYGRAVPMVRDTILVSTLVSVPVVMTLVAVIGT</sequence>
<dbReference type="Proteomes" id="UP000280668">
    <property type="component" value="Unassembled WGS sequence"/>
</dbReference>
<evidence type="ECO:0000256" key="6">
    <source>
        <dbReference type="ARBA" id="ARBA00023136"/>
    </source>
</evidence>
<dbReference type="InterPro" id="IPR004776">
    <property type="entry name" value="Mem_transp_PIN-like"/>
</dbReference>
<evidence type="ECO:0000313" key="9">
    <source>
        <dbReference type="Proteomes" id="UP000280668"/>
    </source>
</evidence>
<comment type="caution">
    <text evidence="8">The sequence shown here is derived from an EMBL/GenBank/DDBJ whole genome shotgun (WGS) entry which is preliminary data.</text>
</comment>
<dbReference type="RefSeq" id="WP_123303081.1">
    <property type="nucleotide sequence ID" value="NZ_RKHK01000001.1"/>
</dbReference>
<organism evidence="8 9">
    <name type="scientific">Bogoriella caseilytica</name>
    <dbReference type="NCBI Taxonomy" id="56055"/>
    <lineage>
        <taxon>Bacteria</taxon>
        <taxon>Bacillati</taxon>
        <taxon>Actinomycetota</taxon>
        <taxon>Actinomycetes</taxon>
        <taxon>Micrococcales</taxon>
        <taxon>Bogoriellaceae</taxon>
        <taxon>Bogoriella</taxon>
    </lineage>
</organism>
<dbReference type="AlphaFoldDB" id="A0A3N2BBI2"/>
<feature type="transmembrane region" description="Helical" evidence="7">
    <location>
        <begin position="255"/>
        <end position="275"/>
    </location>
</feature>
<evidence type="ECO:0000256" key="7">
    <source>
        <dbReference type="SAM" id="Phobius"/>
    </source>
</evidence>
<dbReference type="PANTHER" id="PTHR36838:SF3">
    <property type="entry name" value="TRANSPORTER AUXIN EFFLUX CARRIER EC FAMILY"/>
    <property type="match status" value="1"/>
</dbReference>
<feature type="transmembrane region" description="Helical" evidence="7">
    <location>
        <begin position="6"/>
        <end position="22"/>
    </location>
</feature>
<reference evidence="8 9" key="1">
    <citation type="submission" date="2018-11" db="EMBL/GenBank/DDBJ databases">
        <title>Sequencing the genomes of 1000 actinobacteria strains.</title>
        <authorList>
            <person name="Klenk H.-P."/>
        </authorList>
    </citation>
    <scope>NUCLEOTIDE SEQUENCE [LARGE SCALE GENOMIC DNA]</scope>
    <source>
        <strain evidence="8 9">DSM 11294</strain>
    </source>
</reference>
<protein>
    <recommendedName>
        <fullName evidence="10">AEC family transporter</fullName>
    </recommendedName>
</protein>
<proteinExistence type="predicted"/>
<dbReference type="OrthoDB" id="5405318at2"/>
<evidence type="ECO:0000256" key="3">
    <source>
        <dbReference type="ARBA" id="ARBA00022475"/>
    </source>
</evidence>
<comment type="subcellular location">
    <subcellularLocation>
        <location evidence="1">Membrane</location>
        <topology evidence="1">Multi-pass membrane protein</topology>
    </subcellularLocation>
</comment>
<name>A0A3N2BBI2_9MICO</name>
<evidence type="ECO:0000313" key="8">
    <source>
        <dbReference type="EMBL" id="ROR72532.1"/>
    </source>
</evidence>
<feature type="transmembrane region" description="Helical" evidence="7">
    <location>
        <begin position="124"/>
        <end position="143"/>
    </location>
</feature>
<evidence type="ECO:0008006" key="10">
    <source>
        <dbReference type="Google" id="ProtNLM"/>
    </source>
</evidence>
<keyword evidence="4 7" id="KW-0812">Transmembrane</keyword>
<evidence type="ECO:0000256" key="1">
    <source>
        <dbReference type="ARBA" id="ARBA00004141"/>
    </source>
</evidence>
<gene>
    <name evidence="8" type="ORF">EDD31_0884</name>
</gene>
<keyword evidence="3" id="KW-1003">Cell membrane</keyword>
<feature type="transmembrane region" description="Helical" evidence="7">
    <location>
        <begin position="98"/>
        <end position="118"/>
    </location>
</feature>
<feature type="transmembrane region" description="Helical" evidence="7">
    <location>
        <begin position="287"/>
        <end position="307"/>
    </location>
</feature>
<keyword evidence="2" id="KW-0813">Transport</keyword>
<dbReference type="Pfam" id="PF03547">
    <property type="entry name" value="Mem_trans"/>
    <property type="match status" value="1"/>
</dbReference>
<keyword evidence="6 7" id="KW-0472">Membrane</keyword>
<evidence type="ECO:0000256" key="2">
    <source>
        <dbReference type="ARBA" id="ARBA00022448"/>
    </source>
</evidence>
<feature type="transmembrane region" description="Helical" evidence="7">
    <location>
        <begin position="65"/>
        <end position="86"/>
    </location>
</feature>
<evidence type="ECO:0000256" key="5">
    <source>
        <dbReference type="ARBA" id="ARBA00022989"/>
    </source>
</evidence>
<dbReference type="GO" id="GO:0055085">
    <property type="term" value="P:transmembrane transport"/>
    <property type="evidence" value="ECO:0007669"/>
    <property type="project" value="InterPro"/>
</dbReference>
<dbReference type="PANTHER" id="PTHR36838">
    <property type="entry name" value="AUXIN EFFLUX CARRIER FAMILY PROTEIN"/>
    <property type="match status" value="1"/>
</dbReference>
<feature type="transmembrane region" description="Helical" evidence="7">
    <location>
        <begin position="225"/>
        <end position="243"/>
    </location>
</feature>
<feature type="transmembrane region" description="Helical" evidence="7">
    <location>
        <begin position="164"/>
        <end position="185"/>
    </location>
</feature>
<accession>A0A3N2BBI2</accession>
<keyword evidence="5 7" id="KW-1133">Transmembrane helix</keyword>
<dbReference type="GO" id="GO:0016020">
    <property type="term" value="C:membrane"/>
    <property type="evidence" value="ECO:0007669"/>
    <property type="project" value="UniProtKB-SubCell"/>
</dbReference>
<feature type="transmembrane region" description="Helical" evidence="7">
    <location>
        <begin position="191"/>
        <end position="213"/>
    </location>
</feature>
<keyword evidence="9" id="KW-1185">Reference proteome</keyword>